<organism evidence="1 2">
    <name type="scientific">Pseudomonas luteola</name>
    <dbReference type="NCBI Taxonomy" id="47886"/>
    <lineage>
        <taxon>Bacteria</taxon>
        <taxon>Pseudomonadati</taxon>
        <taxon>Pseudomonadota</taxon>
        <taxon>Gammaproteobacteria</taxon>
        <taxon>Pseudomonadales</taxon>
        <taxon>Pseudomonadaceae</taxon>
        <taxon>Pseudomonas</taxon>
    </lineage>
</organism>
<gene>
    <name evidence="1" type="ORF">NCTC11842_01658</name>
</gene>
<sequence>MRVNIHIAVNKALDAFAAKQVWVFNIRSMARITGFNERNTAAFLQRNGELLGIKRAGRMFYLNPKVKPPFHALYHLAALMRPDSPFYLSLESVLHEHDWVSQIPNRYTFVTTGRAAVIETVLGTIEFNRVFNSNSFLERLNGTRFDQERGVRVASPQLALADLKALNRNLDLVRPEHERTEDYSVVRSSGFDD</sequence>
<dbReference type="GeneID" id="300269699"/>
<dbReference type="AlphaFoldDB" id="A0A2X2CAS8"/>
<dbReference type="Proteomes" id="UP000250443">
    <property type="component" value="Unassembled WGS sequence"/>
</dbReference>
<dbReference type="RefSeq" id="WP_139208942.1">
    <property type="nucleotide sequence ID" value="NZ_DALZQD010000033.1"/>
</dbReference>
<protein>
    <submittedName>
        <fullName evidence="1">Uncharacterized protein</fullName>
    </submittedName>
</protein>
<dbReference type="EMBL" id="UAUF01000010">
    <property type="protein sequence ID" value="SPZ05227.1"/>
    <property type="molecule type" value="Genomic_DNA"/>
</dbReference>
<evidence type="ECO:0000313" key="2">
    <source>
        <dbReference type="Proteomes" id="UP000250443"/>
    </source>
</evidence>
<proteinExistence type="predicted"/>
<name>A0A2X2CAS8_PSELU</name>
<accession>A0A2X2CAS8</accession>
<reference evidence="1 2" key="1">
    <citation type="submission" date="2018-06" db="EMBL/GenBank/DDBJ databases">
        <authorList>
            <consortium name="Pathogen Informatics"/>
            <person name="Doyle S."/>
        </authorList>
    </citation>
    <scope>NUCLEOTIDE SEQUENCE [LARGE SCALE GENOMIC DNA]</scope>
    <source>
        <strain evidence="1 2">NCTC11842</strain>
    </source>
</reference>
<evidence type="ECO:0000313" key="1">
    <source>
        <dbReference type="EMBL" id="SPZ05227.1"/>
    </source>
</evidence>